<sequence>MEGRERNMRYALVTGAAGGLGIELVKQNLAEGFYVFALETDISDELRCMEAENKMLRVYRCDISSGASVNRTVKKIENVAGRLDRVFNNAGIHRFKDWVPLEKTELDFVKTMVDINAAGALRVVQAAWNLLGKGTVLVYISSEAASIGGCTAEAAYAYHMSKAAMNMGARIADNTLRKRGVRTLCVHPGRMKTVKMGSADSEIEASEAAEGIMKLLRQPDALPEEAVFLDYKGTRYCW</sequence>
<organism evidence="1 2">
    <name type="scientific">Christensenella minuta</name>
    <dbReference type="NCBI Taxonomy" id="626937"/>
    <lineage>
        <taxon>Bacteria</taxon>
        <taxon>Bacillati</taxon>
        <taxon>Bacillota</taxon>
        <taxon>Clostridia</taxon>
        <taxon>Christensenellales</taxon>
        <taxon>Christensenellaceae</taxon>
        <taxon>Christensenella</taxon>
    </lineage>
</organism>
<dbReference type="Gene3D" id="3.40.50.720">
    <property type="entry name" value="NAD(P)-binding Rossmann-like Domain"/>
    <property type="match status" value="1"/>
</dbReference>
<dbReference type="GO" id="GO:0016616">
    <property type="term" value="F:oxidoreductase activity, acting on the CH-OH group of donors, NAD or NADP as acceptor"/>
    <property type="evidence" value="ECO:0007669"/>
    <property type="project" value="TreeGrafter"/>
</dbReference>
<comment type="caution">
    <text evidence="1">The sequence shown here is derived from an EMBL/GenBank/DDBJ whole genome shotgun (WGS) entry which is preliminary data.</text>
</comment>
<dbReference type="InterPro" id="IPR036291">
    <property type="entry name" value="NAD(P)-bd_dom_sf"/>
</dbReference>
<name>A0A136Q8U7_9FIRM</name>
<dbReference type="EMBL" id="LSZW01000002">
    <property type="protein sequence ID" value="KXK67100.1"/>
    <property type="molecule type" value="Genomic_DNA"/>
</dbReference>
<keyword evidence="2" id="KW-1185">Reference proteome</keyword>
<dbReference type="Proteomes" id="UP000070366">
    <property type="component" value="Unassembled WGS sequence"/>
</dbReference>
<reference evidence="1 2" key="1">
    <citation type="submission" date="2016-02" db="EMBL/GenBank/DDBJ databases">
        <authorList>
            <person name="Wen L."/>
            <person name="He K."/>
            <person name="Yang H."/>
        </authorList>
    </citation>
    <scope>NUCLEOTIDE SEQUENCE [LARGE SCALE GENOMIC DNA]</scope>
    <source>
        <strain evidence="1 2">DSM 22607</strain>
    </source>
</reference>
<dbReference type="KEGG" id="cmiu:B1H56_13355"/>
<dbReference type="OrthoDB" id="9803333at2"/>
<dbReference type="SUPFAM" id="SSF51735">
    <property type="entry name" value="NAD(P)-binding Rossmann-fold domains"/>
    <property type="match status" value="1"/>
</dbReference>
<dbReference type="InterPro" id="IPR002347">
    <property type="entry name" value="SDR_fam"/>
</dbReference>
<dbReference type="InterPro" id="IPR052184">
    <property type="entry name" value="SDR_enzymes"/>
</dbReference>
<accession>A0A136Q8U7</accession>
<proteinExistence type="predicted"/>
<dbReference type="STRING" id="626937.HMPREF3293_00024"/>
<dbReference type="Pfam" id="PF00106">
    <property type="entry name" value="adh_short"/>
    <property type="match status" value="1"/>
</dbReference>
<dbReference type="PRINTS" id="PR00081">
    <property type="entry name" value="GDHRDH"/>
</dbReference>
<evidence type="ECO:0000313" key="2">
    <source>
        <dbReference type="Proteomes" id="UP000070366"/>
    </source>
</evidence>
<dbReference type="AlphaFoldDB" id="A0A136Q8U7"/>
<protein>
    <submittedName>
        <fullName evidence="1">C-factor family protein</fullName>
    </submittedName>
</protein>
<evidence type="ECO:0000313" key="1">
    <source>
        <dbReference type="EMBL" id="KXK67100.1"/>
    </source>
</evidence>
<dbReference type="PANTHER" id="PTHR45458:SF1">
    <property type="entry name" value="SHORT CHAIN DEHYDROGENASE"/>
    <property type="match status" value="1"/>
</dbReference>
<gene>
    <name evidence="1" type="ORF">HMPREF3293_00024</name>
</gene>
<dbReference type="PANTHER" id="PTHR45458">
    <property type="entry name" value="SHORT-CHAIN DEHYDROGENASE/REDUCTASE SDR"/>
    <property type="match status" value="1"/>
</dbReference>